<dbReference type="RefSeq" id="WP_063183120.1">
    <property type="nucleotide sequence ID" value="NZ_LQRA01000057.1"/>
</dbReference>
<comment type="caution">
    <text evidence="1">The sequence shown here is derived from an EMBL/GenBank/DDBJ whole genome shotgun (WGS) entry which is preliminary data.</text>
</comment>
<evidence type="ECO:0008006" key="3">
    <source>
        <dbReference type="Google" id="ProtNLM"/>
    </source>
</evidence>
<dbReference type="Proteomes" id="UP000076563">
    <property type="component" value="Unassembled WGS sequence"/>
</dbReference>
<dbReference type="EMBL" id="LQRA01000057">
    <property type="protein sequence ID" value="KZE78186.1"/>
    <property type="molecule type" value="Genomic_DNA"/>
</dbReference>
<organism evidence="1 2">
    <name type="scientific">Paenibacillus elgii</name>
    <dbReference type="NCBI Taxonomy" id="189691"/>
    <lineage>
        <taxon>Bacteria</taxon>
        <taxon>Bacillati</taxon>
        <taxon>Bacillota</taxon>
        <taxon>Bacilli</taxon>
        <taxon>Bacillales</taxon>
        <taxon>Paenibacillaceae</taxon>
        <taxon>Paenibacillus</taxon>
    </lineage>
</organism>
<name>A0A163XNM2_9BACL</name>
<sequence length="115" mass="14165">MNYRERGNIKWQPFLMPEHRGMLQELYREQYHVDMPAFDDDYLNELDYKIQKYMFKNVPVRIRYFRSHQFIQIRGLILKLHPASRTLAFHEELLWRQRIELDSIVAIDPLDQIDV</sequence>
<keyword evidence="2" id="KW-1185">Reference proteome</keyword>
<dbReference type="PANTHER" id="PTHR40051:SF1">
    <property type="entry name" value="YOLD-LIKE FAMILY PROTEIN"/>
    <property type="match status" value="1"/>
</dbReference>
<protein>
    <recommendedName>
        <fullName evidence="3">YolD-like family protein</fullName>
    </recommendedName>
</protein>
<evidence type="ECO:0000313" key="1">
    <source>
        <dbReference type="EMBL" id="KZE78186.1"/>
    </source>
</evidence>
<reference evidence="2" key="1">
    <citation type="submission" date="2016-01" db="EMBL/GenBank/DDBJ databases">
        <title>Draft genome of Chromobacterium sp. F49.</title>
        <authorList>
            <person name="Hong K.W."/>
        </authorList>
    </citation>
    <scope>NUCLEOTIDE SEQUENCE [LARGE SCALE GENOMIC DNA]</scope>
    <source>
        <strain evidence="2">M63</strain>
    </source>
</reference>
<dbReference type="AlphaFoldDB" id="A0A163XNM2"/>
<proteinExistence type="predicted"/>
<accession>A0A163XNM2</accession>
<dbReference type="PANTHER" id="PTHR40051">
    <property type="entry name" value="IG HYPOTHETICAL 15966"/>
    <property type="match status" value="1"/>
</dbReference>
<gene>
    <name evidence="1" type="ORF">AV654_19615</name>
</gene>
<dbReference type="Pfam" id="PF08863">
    <property type="entry name" value="YolD"/>
    <property type="match status" value="1"/>
</dbReference>
<dbReference type="InterPro" id="IPR014962">
    <property type="entry name" value="YolD"/>
</dbReference>
<evidence type="ECO:0000313" key="2">
    <source>
        <dbReference type="Proteomes" id="UP000076563"/>
    </source>
</evidence>
<dbReference type="OrthoDB" id="1644322at2"/>